<feature type="transmembrane region" description="Helical" evidence="6">
    <location>
        <begin position="27"/>
        <end position="45"/>
    </location>
</feature>
<dbReference type="Proteomes" id="UP001642464">
    <property type="component" value="Unassembled WGS sequence"/>
</dbReference>
<evidence type="ECO:0000256" key="5">
    <source>
        <dbReference type="SAM" id="MobiDB-lite"/>
    </source>
</evidence>
<evidence type="ECO:0000256" key="3">
    <source>
        <dbReference type="ARBA" id="ARBA00022989"/>
    </source>
</evidence>
<dbReference type="InterPro" id="IPR036259">
    <property type="entry name" value="MFS_trans_sf"/>
</dbReference>
<dbReference type="InterPro" id="IPR011701">
    <property type="entry name" value="MFS"/>
</dbReference>
<evidence type="ECO:0000256" key="6">
    <source>
        <dbReference type="SAM" id="Phobius"/>
    </source>
</evidence>
<feature type="transmembrane region" description="Helical" evidence="6">
    <location>
        <begin position="111"/>
        <end position="132"/>
    </location>
</feature>
<feature type="region of interest" description="Disordered" evidence="5">
    <location>
        <begin position="880"/>
        <end position="901"/>
    </location>
</feature>
<keyword evidence="2 6" id="KW-0812">Transmembrane</keyword>
<gene>
    <name evidence="8" type="ORF">SCF082_LOCUS11468</name>
</gene>
<protein>
    <submittedName>
        <fullName evidence="8">Glycerophosphoinositol permease 1 (Glycerophosphodiester transporter GIT1)</fullName>
    </submittedName>
</protein>
<accession>A0ABP0JDE9</accession>
<feature type="transmembrane region" description="Helical" evidence="6">
    <location>
        <begin position="141"/>
        <end position="164"/>
    </location>
</feature>
<dbReference type="InterPro" id="IPR020846">
    <property type="entry name" value="MFS_dom"/>
</dbReference>
<dbReference type="PROSITE" id="PS50850">
    <property type="entry name" value="MFS"/>
    <property type="match status" value="1"/>
</dbReference>
<dbReference type="PROSITE" id="PS00216">
    <property type="entry name" value="SUGAR_TRANSPORT_1"/>
    <property type="match status" value="1"/>
</dbReference>
<reference evidence="8 9" key="1">
    <citation type="submission" date="2024-02" db="EMBL/GenBank/DDBJ databases">
        <authorList>
            <person name="Chen Y."/>
            <person name="Shah S."/>
            <person name="Dougan E. K."/>
            <person name="Thang M."/>
            <person name="Chan C."/>
        </authorList>
    </citation>
    <scope>NUCLEOTIDE SEQUENCE [LARGE SCALE GENOMIC DNA]</scope>
</reference>
<feature type="region of interest" description="Disordered" evidence="5">
    <location>
        <begin position="678"/>
        <end position="733"/>
    </location>
</feature>
<evidence type="ECO:0000256" key="4">
    <source>
        <dbReference type="ARBA" id="ARBA00023136"/>
    </source>
</evidence>
<dbReference type="EMBL" id="CAXAMM010006780">
    <property type="protein sequence ID" value="CAK9012320.1"/>
    <property type="molecule type" value="Genomic_DNA"/>
</dbReference>
<dbReference type="PANTHER" id="PTHR23508:SF10">
    <property type="entry name" value="CARBOXYLIC ACID TRANSPORTER PROTEIN HOMOLOG"/>
    <property type="match status" value="1"/>
</dbReference>
<evidence type="ECO:0000256" key="2">
    <source>
        <dbReference type="ARBA" id="ARBA00022692"/>
    </source>
</evidence>
<evidence type="ECO:0000256" key="1">
    <source>
        <dbReference type="ARBA" id="ARBA00004141"/>
    </source>
</evidence>
<feature type="transmembrane region" description="Helical" evidence="6">
    <location>
        <begin position="52"/>
        <end position="70"/>
    </location>
</feature>
<sequence length="1250" mass="134687">MLGATNFVEHYSEFHATHAQHDLVKSAMYAGSILGMIVMGPLSDLIGRRNGLILCSLITLTGALLSTFAWCENALIAARIITGIGMGGEYPLASSHSAESSSTADGARNVALLYLFGSGGGQALCPLVTYLMDIAGVPDHLLWRCIFAIGSALSVLGLLLRIVATQDSPKFKQSRASHSHQSTASLLRPYWRPLLGTAGGWFLYDIVEYGLKQNDAAIFDAGHDGAYSDSVLSVFFTRLLVIPSLIVAPWLLTMTSSRRVQCAGFLGCALCNLALAVGYGTLKEMTVLFFALYIIQLSFQSLPGVTTMAISAEIFPSMVRGTGAGISAAFGKLGATIGSYAFSEMKNLGLIATIFWVVVITSILALLLTLYAIPLYNGLSLDAADALAREGKLQDAVQVLYAPPEEATKVYVPRRTETENGRQPDCMLASEAENVLSPGVYGISPEDCLGKHLVLYWSRSGGHWVPGTVLGHNIQSFGAKGHWSYELDVQPQAAPSLVVQDWTAKFKSSGQQGYPQPRIMPSALCMTPSPWPMSRHASTPCLFPAPKPKPVAELHVTTRLPRHSDGGPESPVRGSLVRTPSAAGTPISARSPAGSPMLSFRQVRLSQTPDLREPRELQSPSVTQRTVASKVLSMTSLPPTVVPPMPTSLAAPAASPAVPLWPTAATVAARVQVMPPPTPPREHRVVWSGGPFSQRPPSVLRSSGASEENLRSSLGVLSPKGPPVPTGAQTASAQSLLISTARTSSPSRRSPPRLMPNARAQLHTQPAMSVATPAMSCATPAGPGPRSPLSFEPRFQLRTARPHLHQWGLPPDMWGIHFDQLVDLEQNVRFQRGWTTREVVAEIIWPETAGKGIGAEAVARLHAVSKQSWAELSEDLLTDSEPGAWESERYTDSMESPQASPMQSPVVAKSEHGHQGINGATNGDFVCPTPSYSIAFPVIDIAGLPKALCNNVCVEAMLQQAGLTHGVTGFMTDETSTIRVMLANWPAAMHCMDHFKKSSWAGGSLQINWGLAIPQAAQEMAYGQMNSQQNYLGTPINQYECAAYCGSQHGMTPRLFSNPGVCSVLASWQFIFHATINTRVFHLCWVVQLQGKLTTDSYALWRNAKTPLQVAVMVSHAWDDAFVDLLLTLSVVPQQGPLWVASTALYQSEESIMQVLNEPFELMNQVLRGRSLLCVLSTVDVYERLWCLLEMSCAVDLGVEVNTSRKPKGRGAWALDEAFLTACGKPVDWGTWRGIGRGGGELGSNQCEID</sequence>
<feature type="transmembrane region" description="Helical" evidence="6">
    <location>
        <begin position="264"/>
        <end position="282"/>
    </location>
</feature>
<proteinExistence type="predicted"/>
<comment type="caution">
    <text evidence="8">The sequence shown here is derived from an EMBL/GenBank/DDBJ whole genome shotgun (WGS) entry which is preliminary data.</text>
</comment>
<feature type="region of interest" description="Disordered" evidence="5">
    <location>
        <begin position="558"/>
        <end position="599"/>
    </location>
</feature>
<dbReference type="Gene3D" id="1.20.1250.20">
    <property type="entry name" value="MFS general substrate transporter like domains"/>
    <property type="match status" value="1"/>
</dbReference>
<dbReference type="SUPFAM" id="SSF103473">
    <property type="entry name" value="MFS general substrate transporter"/>
    <property type="match status" value="1"/>
</dbReference>
<evidence type="ECO:0000259" key="7">
    <source>
        <dbReference type="PROSITE" id="PS50850"/>
    </source>
</evidence>
<organism evidence="8 9">
    <name type="scientific">Durusdinium trenchii</name>
    <dbReference type="NCBI Taxonomy" id="1381693"/>
    <lineage>
        <taxon>Eukaryota</taxon>
        <taxon>Sar</taxon>
        <taxon>Alveolata</taxon>
        <taxon>Dinophyceae</taxon>
        <taxon>Suessiales</taxon>
        <taxon>Symbiodiniaceae</taxon>
        <taxon>Durusdinium</taxon>
    </lineage>
</organism>
<feature type="domain" description="Major facilitator superfamily (MFS) profile" evidence="7">
    <location>
        <begin position="1"/>
        <end position="377"/>
    </location>
</feature>
<dbReference type="PANTHER" id="PTHR23508">
    <property type="entry name" value="CARBOXYLIC ACID TRANSPORTER PROTEIN HOMOLOG"/>
    <property type="match status" value="1"/>
</dbReference>
<evidence type="ECO:0000313" key="9">
    <source>
        <dbReference type="Proteomes" id="UP001642464"/>
    </source>
</evidence>
<dbReference type="Pfam" id="PF07690">
    <property type="entry name" value="MFS_1"/>
    <property type="match status" value="1"/>
</dbReference>
<keyword evidence="4 6" id="KW-0472">Membrane</keyword>
<dbReference type="InterPro" id="IPR005829">
    <property type="entry name" value="Sugar_transporter_CS"/>
</dbReference>
<name>A0ABP0JDE9_9DINO</name>
<keyword evidence="3 6" id="KW-1133">Transmembrane helix</keyword>
<feature type="transmembrane region" description="Helical" evidence="6">
    <location>
        <begin position="231"/>
        <end position="252"/>
    </location>
</feature>
<feature type="transmembrane region" description="Helical" evidence="6">
    <location>
        <begin position="348"/>
        <end position="373"/>
    </location>
</feature>
<evidence type="ECO:0000313" key="8">
    <source>
        <dbReference type="EMBL" id="CAK9012320.1"/>
    </source>
</evidence>
<comment type="subcellular location">
    <subcellularLocation>
        <location evidence="1">Membrane</location>
        <topology evidence="1">Multi-pass membrane protein</topology>
    </subcellularLocation>
</comment>
<feature type="transmembrane region" description="Helical" evidence="6">
    <location>
        <begin position="288"/>
        <end position="310"/>
    </location>
</feature>
<keyword evidence="9" id="KW-1185">Reference proteome</keyword>